<evidence type="ECO:0000259" key="1">
    <source>
        <dbReference type="Pfam" id="PF08241"/>
    </source>
</evidence>
<sequence length="289" mass="33913">MKAYKVSSKKQFESLLLEAERELNNLRMIENEITDLVAVHGKSWVKGYSWPMESESQFLVDKMYQDQGRPNFRERLVCYQTKLNNRVRGAIHVFEQQFCPQYTDRIYVTEQISLLYNWIKKKYPHSVGSEYLTDVNWLTKLRFQLSIIPQKLNHQDLTALSFSDNVLNHILSFDCLEHIPDYKCALREIYRTLKPKGVLLFSVPFNTNAEKTEIRASLDNNSQIIFHSEPEYHGNPMSKKGSLSYYTFGWEVLEDLRGVGFTESFALVYWSEKYMYLGGPQLLLCAIKK</sequence>
<gene>
    <name evidence="2" type="ORF">MNBD_GAMMA02-799</name>
</gene>
<dbReference type="InterPro" id="IPR029063">
    <property type="entry name" value="SAM-dependent_MTases_sf"/>
</dbReference>
<dbReference type="EMBL" id="UOFA01000045">
    <property type="protein sequence ID" value="VAW43904.1"/>
    <property type="molecule type" value="Genomic_DNA"/>
</dbReference>
<dbReference type="InterPro" id="IPR013216">
    <property type="entry name" value="Methyltransf_11"/>
</dbReference>
<dbReference type="SUPFAM" id="SSF53335">
    <property type="entry name" value="S-adenosyl-L-methionine-dependent methyltransferases"/>
    <property type="match status" value="1"/>
</dbReference>
<reference evidence="2" key="1">
    <citation type="submission" date="2018-06" db="EMBL/GenBank/DDBJ databases">
        <authorList>
            <person name="Zhirakovskaya E."/>
        </authorList>
    </citation>
    <scope>NUCLEOTIDE SEQUENCE</scope>
</reference>
<dbReference type="GO" id="GO:0008757">
    <property type="term" value="F:S-adenosylmethionine-dependent methyltransferase activity"/>
    <property type="evidence" value="ECO:0007669"/>
    <property type="project" value="InterPro"/>
</dbReference>
<feature type="domain" description="Methyltransferase type 11" evidence="1">
    <location>
        <begin position="150"/>
        <end position="201"/>
    </location>
</feature>
<dbReference type="AlphaFoldDB" id="A0A3B0WK28"/>
<protein>
    <recommendedName>
        <fullName evidence="1">Methyltransferase type 11 domain-containing protein</fullName>
    </recommendedName>
</protein>
<dbReference type="Pfam" id="PF08241">
    <property type="entry name" value="Methyltransf_11"/>
    <property type="match status" value="1"/>
</dbReference>
<evidence type="ECO:0000313" key="2">
    <source>
        <dbReference type="EMBL" id="VAW43904.1"/>
    </source>
</evidence>
<organism evidence="2">
    <name type="scientific">hydrothermal vent metagenome</name>
    <dbReference type="NCBI Taxonomy" id="652676"/>
    <lineage>
        <taxon>unclassified sequences</taxon>
        <taxon>metagenomes</taxon>
        <taxon>ecological metagenomes</taxon>
    </lineage>
</organism>
<dbReference type="Gene3D" id="3.40.50.150">
    <property type="entry name" value="Vaccinia Virus protein VP39"/>
    <property type="match status" value="1"/>
</dbReference>
<proteinExistence type="predicted"/>
<accession>A0A3B0WK28</accession>
<name>A0A3B0WK28_9ZZZZ</name>